<dbReference type="PANTHER" id="PTHR47804:SF3">
    <property type="entry name" value="PROTEIN BRE4"/>
    <property type="match status" value="1"/>
</dbReference>
<dbReference type="Pfam" id="PF11744">
    <property type="entry name" value="ALMT"/>
    <property type="match status" value="1"/>
</dbReference>
<dbReference type="GO" id="GO:0016020">
    <property type="term" value="C:membrane"/>
    <property type="evidence" value="ECO:0007669"/>
    <property type="project" value="UniProtKB-SubCell"/>
</dbReference>
<dbReference type="InterPro" id="IPR052430">
    <property type="entry name" value="IVT-Associated"/>
</dbReference>
<dbReference type="InterPro" id="IPR020966">
    <property type="entry name" value="ALMT"/>
</dbReference>
<comment type="caution">
    <text evidence="8">The sequence shown here is derived from an EMBL/GenBank/DDBJ whole genome shotgun (WGS) entry which is preliminary data.</text>
</comment>
<keyword evidence="2 6" id="KW-0812">Transmembrane</keyword>
<keyword evidence="4 6" id="KW-0472">Membrane</keyword>
<evidence type="ECO:0000259" key="7">
    <source>
        <dbReference type="Pfam" id="PF10337"/>
    </source>
</evidence>
<evidence type="ECO:0000256" key="4">
    <source>
        <dbReference type="ARBA" id="ARBA00023136"/>
    </source>
</evidence>
<proteinExistence type="predicted"/>
<feature type="transmembrane region" description="Helical" evidence="6">
    <location>
        <begin position="716"/>
        <end position="733"/>
    </location>
</feature>
<dbReference type="OrthoDB" id="68611at2759"/>
<accession>A0A9W8IBL3</accession>
<feature type="region of interest" description="Disordered" evidence="5">
    <location>
        <begin position="548"/>
        <end position="574"/>
    </location>
</feature>
<evidence type="ECO:0000313" key="8">
    <source>
        <dbReference type="EMBL" id="KAJ2845567.1"/>
    </source>
</evidence>
<feature type="transmembrane region" description="Helical" evidence="6">
    <location>
        <begin position="642"/>
        <end position="663"/>
    </location>
</feature>
<evidence type="ECO:0000256" key="3">
    <source>
        <dbReference type="ARBA" id="ARBA00022989"/>
    </source>
</evidence>
<feature type="transmembrane region" description="Helical" evidence="6">
    <location>
        <begin position="113"/>
        <end position="135"/>
    </location>
</feature>
<evidence type="ECO:0000256" key="1">
    <source>
        <dbReference type="ARBA" id="ARBA00004141"/>
    </source>
</evidence>
<feature type="transmembrane region" description="Helical" evidence="6">
    <location>
        <begin position="20"/>
        <end position="37"/>
    </location>
</feature>
<keyword evidence="3 6" id="KW-1133">Transmembrane helix</keyword>
<dbReference type="PANTHER" id="PTHR47804">
    <property type="entry name" value="60S RIBOSOMAL PROTEIN L19"/>
    <property type="match status" value="1"/>
</dbReference>
<dbReference type="AlphaFoldDB" id="A0A9W8IBL3"/>
<dbReference type="Pfam" id="PF10337">
    <property type="entry name" value="ArAE_2_N"/>
    <property type="match status" value="1"/>
</dbReference>
<feature type="transmembrane region" description="Helical" evidence="6">
    <location>
        <begin position="615"/>
        <end position="636"/>
    </location>
</feature>
<sequence>MITTAMAHGGTTVGANLEVQIQQIVIGILVSVYILIIEGIVHGLGKNSSINFELAAKLTNGTALAIFCFGVATVYTYTPRLILPLKINTTSAYLAFTRYQQTRGFDVRPLPGFVYAQLIGAAISTVVNIFVYPCTASHNLMGSYRDLLKELAECCEYFESSVAELGKENRRGSDVAAQLRTRVRKATERFGHIVGGSRYETSIDRFSQIDYHYIFLDSSRLASSFITMCLPFEIDDSFYYQLENPSAQLKHGSMTNMNRSMASLASFSSEKAPLPKTPHQQGERSLAELAEMHRHQVQRKKGIQQAISPIKAQVELHRKILEILLSRTEVMVHNSGSKTLFDLVSRSLKSIHRRRSRGQLPGLSDFVTATDDGVNLEEYPENMMFAADNRQDLHEQLECMSLEQMAEVVDQHIEIFEQTETECIQLMAPYRITDDAQTHEKQVVLLSFIGAMRENAICLTSMLRTLHKINAKRPEHVQIWFPKLNWSWLYRGRIDEEEEDNQDDPVNDNWDLENAFGTDTKRDVIDAPFDNEHEDERSISMLSMANVHHGSGSSGDEIAAHQPESSESTSPQRLIRRHNTDMGALYQMKDGRYARIARAVLDWAKRPKTQYAFKFTITMMVWAIWSFISVSSRFFYVNNGSWGMTCIAAVFGVTIGSTFNAGFSRVFGSSVSGAWAIVAWQASNYGRHPYLPCFCCIIYFVISFYVGFFVPKWASIAPVMVISFSSVLFTAYFDGNAARGTSLGWKHAAVNAVAILFT</sequence>
<comment type="subcellular location">
    <subcellularLocation>
        <location evidence="1">Membrane</location>
        <topology evidence="1">Multi-pass membrane protein</topology>
    </subcellularLocation>
</comment>
<reference evidence="8" key="1">
    <citation type="submission" date="2022-07" db="EMBL/GenBank/DDBJ databases">
        <title>Phylogenomic reconstructions and comparative analyses of Kickxellomycotina fungi.</title>
        <authorList>
            <person name="Reynolds N.K."/>
            <person name="Stajich J.E."/>
            <person name="Barry K."/>
            <person name="Grigoriev I.V."/>
            <person name="Crous P."/>
            <person name="Smith M.E."/>
        </authorList>
    </citation>
    <scope>NUCLEOTIDE SEQUENCE</scope>
    <source>
        <strain evidence="8">NRRL 1566</strain>
    </source>
</reference>
<dbReference type="GO" id="GO:0015743">
    <property type="term" value="P:malate transport"/>
    <property type="evidence" value="ECO:0007669"/>
    <property type="project" value="InterPro"/>
</dbReference>
<feature type="transmembrane region" description="Helical" evidence="6">
    <location>
        <begin position="58"/>
        <end position="78"/>
    </location>
</feature>
<feature type="non-terminal residue" evidence="8">
    <location>
        <position position="758"/>
    </location>
</feature>
<feature type="compositionally biased region" description="Polar residues" evidence="5">
    <location>
        <begin position="563"/>
        <end position="572"/>
    </location>
</feature>
<organism evidence="8 9">
    <name type="scientific">Coemansia brasiliensis</name>
    <dbReference type="NCBI Taxonomy" id="2650707"/>
    <lineage>
        <taxon>Eukaryota</taxon>
        <taxon>Fungi</taxon>
        <taxon>Fungi incertae sedis</taxon>
        <taxon>Zoopagomycota</taxon>
        <taxon>Kickxellomycotina</taxon>
        <taxon>Kickxellomycetes</taxon>
        <taxon>Kickxellales</taxon>
        <taxon>Kickxellaceae</taxon>
        <taxon>Coemansia</taxon>
    </lineage>
</organism>
<evidence type="ECO:0000256" key="5">
    <source>
        <dbReference type="SAM" id="MobiDB-lite"/>
    </source>
</evidence>
<dbReference type="EMBL" id="JANBUW010000768">
    <property type="protein sequence ID" value="KAJ2845567.1"/>
    <property type="molecule type" value="Genomic_DNA"/>
</dbReference>
<keyword evidence="9" id="KW-1185">Reference proteome</keyword>
<feature type="domain" description="Putative ER transporter 6TM N-terminal" evidence="7">
    <location>
        <begin position="116"/>
        <end position="305"/>
    </location>
</feature>
<gene>
    <name evidence="8" type="ORF">IWW36_004728</name>
</gene>
<evidence type="ECO:0000256" key="6">
    <source>
        <dbReference type="SAM" id="Phobius"/>
    </source>
</evidence>
<dbReference type="Proteomes" id="UP001139887">
    <property type="component" value="Unassembled WGS sequence"/>
</dbReference>
<dbReference type="InterPro" id="IPR018823">
    <property type="entry name" value="ArAE_2_N"/>
</dbReference>
<evidence type="ECO:0000256" key="2">
    <source>
        <dbReference type="ARBA" id="ARBA00022692"/>
    </source>
</evidence>
<name>A0A9W8IBL3_9FUNG</name>
<feature type="transmembrane region" description="Helical" evidence="6">
    <location>
        <begin position="690"/>
        <end position="710"/>
    </location>
</feature>
<evidence type="ECO:0000313" key="9">
    <source>
        <dbReference type="Proteomes" id="UP001139887"/>
    </source>
</evidence>
<protein>
    <recommendedName>
        <fullName evidence="7">Putative ER transporter 6TM N-terminal domain-containing protein</fullName>
    </recommendedName>
</protein>